<dbReference type="SUPFAM" id="SSF48008">
    <property type="entry name" value="GntR ligand-binding domain-like"/>
    <property type="match status" value="1"/>
</dbReference>
<dbReference type="Gene3D" id="1.10.10.10">
    <property type="entry name" value="Winged helix-like DNA-binding domain superfamily/Winged helix DNA-binding domain"/>
    <property type="match status" value="1"/>
</dbReference>
<dbReference type="AlphaFoldDB" id="C9YAX9"/>
<dbReference type="Gene3D" id="1.20.120.530">
    <property type="entry name" value="GntR ligand-binding domain-like"/>
    <property type="match status" value="1"/>
</dbReference>
<protein>
    <recommendedName>
        <fullName evidence="4">HTH gntR-type domain-containing protein</fullName>
    </recommendedName>
</protein>
<dbReference type="GO" id="GO:0003700">
    <property type="term" value="F:DNA-binding transcription factor activity"/>
    <property type="evidence" value="ECO:0007669"/>
    <property type="project" value="InterPro"/>
</dbReference>
<dbReference type="SMART" id="SM00345">
    <property type="entry name" value="HTH_GNTR"/>
    <property type="match status" value="1"/>
</dbReference>
<accession>C9YAX9</accession>
<keyword evidence="3" id="KW-0804">Transcription</keyword>
<dbReference type="PANTHER" id="PTHR43537">
    <property type="entry name" value="TRANSCRIPTIONAL REGULATOR, GNTR FAMILY"/>
    <property type="match status" value="1"/>
</dbReference>
<name>C9YAX9_CURXX</name>
<keyword evidence="2" id="KW-0238">DNA-binding</keyword>
<dbReference type="InterPro" id="IPR036390">
    <property type="entry name" value="WH_DNA-bd_sf"/>
</dbReference>
<feature type="domain" description="HTH gntR-type" evidence="4">
    <location>
        <begin position="50"/>
        <end position="118"/>
    </location>
</feature>
<dbReference type="InterPro" id="IPR000524">
    <property type="entry name" value="Tscrpt_reg_HTH_GntR"/>
</dbReference>
<dbReference type="InterPro" id="IPR011711">
    <property type="entry name" value="GntR_C"/>
</dbReference>
<dbReference type="SUPFAM" id="SSF46785">
    <property type="entry name" value="Winged helix' DNA-binding domain"/>
    <property type="match status" value="1"/>
</dbReference>
<dbReference type="GO" id="GO:0003677">
    <property type="term" value="F:DNA binding"/>
    <property type="evidence" value="ECO:0007669"/>
    <property type="project" value="UniProtKB-KW"/>
</dbReference>
<sequence>MRRLFFVHCRADRENPRTSGSSITPQSGQLVLPIYLLANQRMPFQPIEPRRLYRQIADQLRQLIQTGEFAVGSKLPAERDLATKMGVSRPSVREALIALEVEGLIEVRMGSGIVVIARESVRMLDNAPGPLEIIRARQLIECELAALAAKSTDPTLVPDLLETLRDMEADIAARTLPIRGDRAFHIRIAQASDNSALQAVVTQLFDERNGPLFQKLGGHFEREATWKAAVDEHRAVVDAIAAHDPDMARAAMSGHLDHSHERFSAGWTTPTDA</sequence>
<organism evidence="5">
    <name type="scientific">Curvibacter symbiont subsp. Hydra magnipapillata</name>
    <dbReference type="NCBI Taxonomy" id="667019"/>
    <lineage>
        <taxon>Bacteria</taxon>
        <taxon>Pseudomonadati</taxon>
        <taxon>Pseudomonadota</taxon>
        <taxon>Betaproteobacteria</taxon>
        <taxon>Burkholderiales</taxon>
        <taxon>Comamonadaceae</taxon>
        <taxon>Curvibacter</taxon>
    </lineage>
</organism>
<dbReference type="EMBL" id="FN543104">
    <property type="protein sequence ID" value="CBA29567.1"/>
    <property type="molecule type" value="Genomic_DNA"/>
</dbReference>
<evidence type="ECO:0000259" key="4">
    <source>
        <dbReference type="PROSITE" id="PS50949"/>
    </source>
</evidence>
<dbReference type="Pfam" id="PF00392">
    <property type="entry name" value="GntR"/>
    <property type="match status" value="1"/>
</dbReference>
<evidence type="ECO:0000256" key="1">
    <source>
        <dbReference type="ARBA" id="ARBA00023015"/>
    </source>
</evidence>
<dbReference type="PRINTS" id="PR00035">
    <property type="entry name" value="HTHGNTR"/>
</dbReference>
<proteinExistence type="predicted"/>
<dbReference type="CDD" id="cd07377">
    <property type="entry name" value="WHTH_GntR"/>
    <property type="match status" value="1"/>
</dbReference>
<dbReference type="PROSITE" id="PS50949">
    <property type="entry name" value="HTH_GNTR"/>
    <property type="match status" value="1"/>
</dbReference>
<dbReference type="InterPro" id="IPR036388">
    <property type="entry name" value="WH-like_DNA-bd_sf"/>
</dbReference>
<dbReference type="SMART" id="SM00895">
    <property type="entry name" value="FCD"/>
    <property type="match status" value="1"/>
</dbReference>
<keyword evidence="1" id="KW-0805">Transcription regulation</keyword>
<evidence type="ECO:0000256" key="3">
    <source>
        <dbReference type="ARBA" id="ARBA00023163"/>
    </source>
</evidence>
<gene>
    <name evidence="5" type="ORF">Csp_A12800</name>
</gene>
<dbReference type="InterPro" id="IPR008920">
    <property type="entry name" value="TF_FadR/GntR_C"/>
</dbReference>
<evidence type="ECO:0000313" key="5">
    <source>
        <dbReference type="EMBL" id="CBA29567.1"/>
    </source>
</evidence>
<reference evidence="5" key="1">
    <citation type="journal article" date="2010" name="Nature">
        <title>The dynamic genome of Hydra.</title>
        <authorList>
            <person name="Chapman J.A."/>
            <person name="Kirkness E.F."/>
            <person name="Simakov O."/>
            <person name="Hampson S.E."/>
            <person name="Mitros T."/>
            <person name="Weinmaier T."/>
            <person name="Rattei T."/>
            <person name="Balasubramanian P.G."/>
            <person name="Borman J."/>
            <person name="Busam D."/>
            <person name="Disbennett K."/>
            <person name="Pfannkoch C."/>
            <person name="Sumin N."/>
            <person name="Sutton G."/>
            <person name="Viswanathan L."/>
            <person name="Walenz B."/>
            <person name="Goodstein D.M."/>
            <person name="Hellsten U."/>
            <person name="Kawashima T."/>
            <person name="Prochnik S.E."/>
            <person name="Putnam N.H."/>
            <person name="Shu S."/>
            <person name="Blumberg B."/>
            <person name="Dana C.E."/>
            <person name="Gee L."/>
            <person name="Kibler D.F."/>
            <person name="Law L."/>
            <person name="Lindgens D."/>
            <person name="Martinez D.E."/>
            <person name="Peng J."/>
            <person name="Wigge P.A."/>
            <person name="Bertulat B."/>
            <person name="Guder C."/>
            <person name="Nakamura Y."/>
            <person name="Ozbek S."/>
            <person name="Watanabe H."/>
            <person name="Khalturin K."/>
            <person name="Hemmrich G."/>
            <person name="Franke A."/>
            <person name="Augustin R."/>
            <person name="Fraune S."/>
            <person name="Hayakawa E."/>
            <person name="Hayakawa S."/>
            <person name="Hirose M."/>
            <person name="Hwang J."/>
            <person name="Ikeo K."/>
            <person name="Nishimiya-Fujisawa C."/>
            <person name="Ogura A."/>
            <person name="Takahashi T."/>
            <person name="Steinmetz P.R."/>
            <person name="Zhang X."/>
            <person name="Aufschnaiter R."/>
            <person name="Eder M.K."/>
            <person name="Gorny A.K."/>
            <person name="Salvenmoser W."/>
            <person name="Heimberg A.M."/>
            <person name="Wheeler B.M."/>
            <person name="Peterson K.J."/>
            <person name="Boettger A."/>
            <person name="Tischler P."/>
            <person name="Wolf A."/>
            <person name="Gojobori T."/>
            <person name="Remington K.A."/>
            <person name="Strausberg R.L."/>
            <person name="Venter J."/>
            <person name="Technau U."/>
            <person name="Hobmayer B."/>
            <person name="Bosch T.C."/>
            <person name="Holstein T.W."/>
            <person name="Fujisawa T."/>
            <person name="Bode H.R."/>
            <person name="David C.N."/>
            <person name="Rokhsar D.S."/>
            <person name="Steele R.E."/>
        </authorList>
    </citation>
    <scope>NUCLEOTIDE SEQUENCE</scope>
</reference>
<dbReference type="PANTHER" id="PTHR43537:SF5">
    <property type="entry name" value="UXU OPERON TRANSCRIPTIONAL REGULATOR"/>
    <property type="match status" value="1"/>
</dbReference>
<evidence type="ECO:0000256" key="2">
    <source>
        <dbReference type="ARBA" id="ARBA00023125"/>
    </source>
</evidence>
<dbReference type="Pfam" id="PF07729">
    <property type="entry name" value="FCD"/>
    <property type="match status" value="1"/>
</dbReference>